<organism evidence="3 4">
    <name type="scientific">Thermomicrobium roseum (strain ATCC 27502 / DSM 5159 / P-2)</name>
    <dbReference type="NCBI Taxonomy" id="309801"/>
    <lineage>
        <taxon>Bacteria</taxon>
        <taxon>Pseudomonadati</taxon>
        <taxon>Thermomicrobiota</taxon>
        <taxon>Thermomicrobia</taxon>
        <taxon>Thermomicrobiales</taxon>
        <taxon>Thermomicrobiaceae</taxon>
        <taxon>Thermomicrobium</taxon>
    </lineage>
</organism>
<feature type="region of interest" description="Disordered" evidence="1">
    <location>
        <begin position="92"/>
        <end position="116"/>
    </location>
</feature>
<reference evidence="3 4" key="1">
    <citation type="journal article" date="2009" name="PLoS ONE">
        <title>Complete genome sequence of the aerobic CO-oxidizing thermophile Thermomicrobium roseum.</title>
        <authorList>
            <person name="Wu D."/>
            <person name="Raymond J."/>
            <person name="Wu M."/>
            <person name="Chatterji S."/>
            <person name="Ren Q."/>
            <person name="Graham J.E."/>
            <person name="Bryant D.A."/>
            <person name="Robb F."/>
            <person name="Colman A."/>
            <person name="Tallon L.J."/>
            <person name="Badger J.H."/>
            <person name="Madupu R."/>
            <person name="Ward N.L."/>
            <person name="Eisen J.A."/>
        </authorList>
    </citation>
    <scope>NUCLEOTIDE SEQUENCE [LARGE SCALE GENOMIC DNA]</scope>
    <source>
        <strain evidence="4">ATCC 27502 / DSM 5159 / P-2</strain>
    </source>
</reference>
<dbReference type="Proteomes" id="UP000000447">
    <property type="component" value="Chromosome"/>
</dbReference>
<dbReference type="EMBL" id="CP001275">
    <property type="protein sequence ID" value="ACM06237.1"/>
    <property type="molecule type" value="Genomic_DNA"/>
</dbReference>
<accession>B9KYG5</accession>
<evidence type="ECO:0000313" key="3">
    <source>
        <dbReference type="EMBL" id="ACM06237.1"/>
    </source>
</evidence>
<dbReference type="HOGENOM" id="CLU_2095753_0_0_0"/>
<feature type="chain" id="PRO_5002885927" evidence="2">
    <location>
        <begin position="19"/>
        <end position="116"/>
    </location>
</feature>
<dbReference type="STRING" id="309801.trd_0511"/>
<evidence type="ECO:0000256" key="2">
    <source>
        <dbReference type="SAM" id="SignalP"/>
    </source>
</evidence>
<name>B9KYG5_THERP</name>
<protein>
    <submittedName>
        <fullName evidence="3">Uncharacterized protein</fullName>
    </submittedName>
</protein>
<keyword evidence="4" id="KW-1185">Reference proteome</keyword>
<dbReference type="KEGG" id="tro:trd_0511"/>
<keyword evidence="2" id="KW-0732">Signal</keyword>
<gene>
    <name evidence="3" type="ordered locus">trd_0511</name>
</gene>
<evidence type="ECO:0000256" key="1">
    <source>
        <dbReference type="SAM" id="MobiDB-lite"/>
    </source>
</evidence>
<feature type="signal peptide" evidence="2">
    <location>
        <begin position="1"/>
        <end position="18"/>
    </location>
</feature>
<evidence type="ECO:0000313" key="4">
    <source>
        <dbReference type="Proteomes" id="UP000000447"/>
    </source>
</evidence>
<proteinExistence type="predicted"/>
<dbReference type="AlphaFoldDB" id="B9KYG5"/>
<sequence>MVNLALLCTLLRRFPAFAGSFDDTRFVSEDAALPRRSNHVWVLLAVPAVDRPEMERALRSILGPGGTGTLGTREKWLLEVGDRVIAHGVSSGERPNPFLPVTAQRAPLSVDEGGSA</sequence>